<name>A0A5N5HME6_9ROSA</name>
<feature type="region of interest" description="Disordered" evidence="2">
    <location>
        <begin position="224"/>
        <end position="250"/>
    </location>
</feature>
<evidence type="ECO:0000313" key="5">
    <source>
        <dbReference type="Proteomes" id="UP000327157"/>
    </source>
</evidence>
<dbReference type="InterPro" id="IPR044824">
    <property type="entry name" value="MAIN-like"/>
</dbReference>
<evidence type="ECO:0000256" key="1">
    <source>
        <dbReference type="SAM" id="Coils"/>
    </source>
</evidence>
<feature type="domain" description="Aminotransferase-like plant mobile" evidence="3">
    <location>
        <begin position="25"/>
        <end position="166"/>
    </location>
</feature>
<evidence type="ECO:0000259" key="3">
    <source>
        <dbReference type="Pfam" id="PF10536"/>
    </source>
</evidence>
<dbReference type="Proteomes" id="UP000327157">
    <property type="component" value="Chromosome 8"/>
</dbReference>
<keyword evidence="1" id="KW-0175">Coiled coil</keyword>
<sequence length="426" mass="48271">MKDEGWTQWINELEHIFKRKWMNNGIYELIMLSKTIVIAKLELLTTALIIWNSGTNTFDFRMSPMSPTILDMAQVFGLRPSGRVVDVTHDWSLPSHLSAKSSSTSNPITQLDYNFSTFKSYGTLFTGFIPFEHMYFLLYWLNKHVFPNKSMGVKVEWIPLVEALHNFDDVVDVGLDKEAGDAFILQEAEAEAVRQGAGEGRDVFKLFGDSEGEVEPVVETRATRRTRAMSSTAPPVEAGKKKQKASRPRTTKKPIFMLREEPLVFPSLIFFFINSLPDCLKQAIREEKFSPPKASLPLARTAYASPHRARFSKFDPTIEEMLHFVEDNKSHILATSVFGEPIVLEIFVVLEVTSLRASPQIADSGNSPPPLVSLAVEEMIKVVTFEIQKLDDKLYQQIEEVKKANLEMEDAKSQLANNGHCNLYME</sequence>
<evidence type="ECO:0000256" key="2">
    <source>
        <dbReference type="SAM" id="MobiDB-lite"/>
    </source>
</evidence>
<dbReference type="Pfam" id="PF10536">
    <property type="entry name" value="PMD"/>
    <property type="match status" value="1"/>
</dbReference>
<accession>A0A5N5HME6</accession>
<organism evidence="4 5">
    <name type="scientific">Pyrus ussuriensis x Pyrus communis</name>
    <dbReference type="NCBI Taxonomy" id="2448454"/>
    <lineage>
        <taxon>Eukaryota</taxon>
        <taxon>Viridiplantae</taxon>
        <taxon>Streptophyta</taxon>
        <taxon>Embryophyta</taxon>
        <taxon>Tracheophyta</taxon>
        <taxon>Spermatophyta</taxon>
        <taxon>Magnoliopsida</taxon>
        <taxon>eudicotyledons</taxon>
        <taxon>Gunneridae</taxon>
        <taxon>Pentapetalae</taxon>
        <taxon>rosids</taxon>
        <taxon>fabids</taxon>
        <taxon>Rosales</taxon>
        <taxon>Rosaceae</taxon>
        <taxon>Amygdaloideae</taxon>
        <taxon>Maleae</taxon>
        <taxon>Pyrus</taxon>
    </lineage>
</organism>
<reference evidence="4 5" key="3">
    <citation type="submission" date="2019-11" db="EMBL/GenBank/DDBJ databases">
        <title>A de novo genome assembly of a pear dwarfing rootstock.</title>
        <authorList>
            <person name="Wang F."/>
            <person name="Wang J."/>
            <person name="Li S."/>
            <person name="Zhang Y."/>
            <person name="Fang M."/>
            <person name="Ma L."/>
            <person name="Zhao Y."/>
            <person name="Jiang S."/>
        </authorList>
    </citation>
    <scope>NUCLEOTIDE SEQUENCE [LARGE SCALE GENOMIC DNA]</scope>
    <source>
        <strain evidence="4">S2</strain>
        <tissue evidence="4">Leaf</tissue>
    </source>
</reference>
<comment type="caution">
    <text evidence="4">The sequence shown here is derived from an EMBL/GenBank/DDBJ whole genome shotgun (WGS) entry which is preliminary data.</text>
</comment>
<feature type="coiled-coil region" evidence="1">
    <location>
        <begin position="387"/>
        <end position="418"/>
    </location>
</feature>
<gene>
    <name evidence="4" type="ORF">D8674_033904</name>
</gene>
<reference evidence="5" key="2">
    <citation type="submission" date="2019-10" db="EMBL/GenBank/DDBJ databases">
        <title>A de novo genome assembly of a pear dwarfing rootstock.</title>
        <authorList>
            <person name="Wang F."/>
            <person name="Wang J."/>
            <person name="Li S."/>
            <person name="Zhang Y."/>
            <person name="Fang M."/>
            <person name="Ma L."/>
            <person name="Zhao Y."/>
            <person name="Jiang S."/>
        </authorList>
    </citation>
    <scope>NUCLEOTIDE SEQUENCE [LARGE SCALE GENOMIC DNA]</scope>
</reference>
<evidence type="ECO:0000313" key="4">
    <source>
        <dbReference type="EMBL" id="KAB2629109.1"/>
    </source>
</evidence>
<dbReference type="AlphaFoldDB" id="A0A5N5HME6"/>
<dbReference type="PANTHER" id="PTHR46033:SF8">
    <property type="entry name" value="PROTEIN MAINTENANCE OF MERISTEMS-LIKE"/>
    <property type="match status" value="1"/>
</dbReference>
<proteinExistence type="predicted"/>
<dbReference type="OrthoDB" id="1632775at2759"/>
<dbReference type="PANTHER" id="PTHR46033">
    <property type="entry name" value="PROTEIN MAIN-LIKE 2"/>
    <property type="match status" value="1"/>
</dbReference>
<feature type="compositionally biased region" description="Basic residues" evidence="2">
    <location>
        <begin position="241"/>
        <end position="250"/>
    </location>
</feature>
<reference evidence="4 5" key="1">
    <citation type="submission" date="2019-09" db="EMBL/GenBank/DDBJ databases">
        <authorList>
            <person name="Ou C."/>
        </authorList>
    </citation>
    <scope>NUCLEOTIDE SEQUENCE [LARGE SCALE GENOMIC DNA]</scope>
    <source>
        <strain evidence="4">S2</strain>
        <tissue evidence="4">Leaf</tissue>
    </source>
</reference>
<keyword evidence="5" id="KW-1185">Reference proteome</keyword>
<protein>
    <recommendedName>
        <fullName evidence="3">Aminotransferase-like plant mobile domain-containing protein</fullName>
    </recommendedName>
</protein>
<dbReference type="GO" id="GO:0010073">
    <property type="term" value="P:meristem maintenance"/>
    <property type="evidence" value="ECO:0007669"/>
    <property type="project" value="InterPro"/>
</dbReference>
<dbReference type="InterPro" id="IPR019557">
    <property type="entry name" value="AminoTfrase-like_pln_mobile"/>
</dbReference>
<dbReference type="EMBL" id="SMOL01000148">
    <property type="protein sequence ID" value="KAB2629109.1"/>
    <property type="molecule type" value="Genomic_DNA"/>
</dbReference>